<evidence type="ECO:0000256" key="10">
    <source>
        <dbReference type="ARBA" id="ARBA00044662"/>
    </source>
</evidence>
<evidence type="ECO:0000259" key="16">
    <source>
        <dbReference type="PROSITE" id="PS50850"/>
    </source>
</evidence>
<dbReference type="GO" id="GO:0015149">
    <property type="term" value="F:hexose transmembrane transporter activity"/>
    <property type="evidence" value="ECO:0007669"/>
    <property type="project" value="TreeGrafter"/>
</dbReference>
<comment type="subunit">
    <text evidence="2">Homodimer.</text>
</comment>
<feature type="transmembrane region" description="Helical" evidence="15">
    <location>
        <begin position="205"/>
        <end position="224"/>
    </location>
</feature>
<dbReference type="PROSITE" id="PS50850">
    <property type="entry name" value="MFS"/>
    <property type="match status" value="1"/>
</dbReference>
<feature type="domain" description="Major facilitator superfamily (MFS) profile" evidence="16">
    <location>
        <begin position="1"/>
        <end position="258"/>
    </location>
</feature>
<feature type="transmembrane region" description="Helical" evidence="15">
    <location>
        <begin position="230"/>
        <end position="250"/>
    </location>
</feature>
<dbReference type="EMBL" id="JAKCXM010000378">
    <property type="protein sequence ID" value="KAJ0394871.1"/>
    <property type="molecule type" value="Genomic_DNA"/>
</dbReference>
<feature type="transmembrane region" description="Helical" evidence="15">
    <location>
        <begin position="170"/>
        <end position="193"/>
    </location>
</feature>
<dbReference type="PANTHER" id="PTHR23503:SF8">
    <property type="entry name" value="FACILITATED GLUCOSE TRANSPORTER PROTEIN 1"/>
    <property type="match status" value="1"/>
</dbReference>
<evidence type="ECO:0000256" key="13">
    <source>
        <dbReference type="ARBA" id="ARBA00044780"/>
    </source>
</evidence>
<comment type="catalytic activity">
    <reaction evidence="12">
        <text>D-fructose(out) = D-fructose(in)</text>
        <dbReference type="Rhea" id="RHEA:60372"/>
        <dbReference type="ChEBI" id="CHEBI:37721"/>
    </reaction>
    <physiologicalReaction direction="left-to-right" evidence="12">
        <dbReference type="Rhea" id="RHEA:60373"/>
    </physiologicalReaction>
</comment>
<evidence type="ECO:0000256" key="12">
    <source>
        <dbReference type="ARBA" id="ARBA00044710"/>
    </source>
</evidence>
<comment type="catalytic activity">
    <reaction evidence="9">
        <text>D-xylose(out) = D-xylose(in)</text>
        <dbReference type="Rhea" id="RHEA:78427"/>
        <dbReference type="ChEBI" id="CHEBI:53455"/>
    </reaction>
    <physiologicalReaction direction="left-to-right" evidence="9">
        <dbReference type="Rhea" id="RHEA:78428"/>
    </physiologicalReaction>
</comment>
<evidence type="ECO:0000256" key="14">
    <source>
        <dbReference type="SAM" id="MobiDB-lite"/>
    </source>
</evidence>
<gene>
    <name evidence="17" type="ORF">P43SY_003275</name>
</gene>
<sequence>MVESPTWLLAQGRREDAESEIARLFGQENVKLALSFMESAEASDSEREVEEGRPTDAEAPVSSESPMKALFSPEYRLQTIVALVLAFSQQLSGINAVFFYSSDMFNKAGLDDDRIGSIIVNVVNLIPTMMAGVLGTKFGSRKMMLFGYFVMIIAAAGITLSLVIKVAALSIVFTALYVAAFGFSLGPLVFVIASSVFPNNLRASGIALCQFVNWVGTLIVGIGYPHVANAFGDWGFVPFIGTLTFFLLFMHKYLPETSGKTGEEIQELFRKQAQQQQQSGDEKPKEYQ</sequence>
<feature type="transmembrane region" description="Helical" evidence="15">
    <location>
        <begin position="77"/>
        <end position="100"/>
    </location>
</feature>
<evidence type="ECO:0000256" key="1">
    <source>
        <dbReference type="ARBA" id="ARBA00004141"/>
    </source>
</evidence>
<dbReference type="InterPro" id="IPR003663">
    <property type="entry name" value="Sugar/inositol_transpt"/>
</dbReference>
<name>A0AAD5M4Y0_PYTIN</name>
<dbReference type="InterPro" id="IPR045263">
    <property type="entry name" value="GLUT"/>
</dbReference>
<keyword evidence="5 15" id="KW-1133">Transmembrane helix</keyword>
<protein>
    <recommendedName>
        <fullName evidence="13">Hexose transporter 1</fullName>
    </recommendedName>
</protein>
<organism evidence="17 18">
    <name type="scientific">Pythium insidiosum</name>
    <name type="common">Pythiosis disease agent</name>
    <dbReference type="NCBI Taxonomy" id="114742"/>
    <lineage>
        <taxon>Eukaryota</taxon>
        <taxon>Sar</taxon>
        <taxon>Stramenopiles</taxon>
        <taxon>Oomycota</taxon>
        <taxon>Peronosporomycetes</taxon>
        <taxon>Pythiales</taxon>
        <taxon>Pythiaceae</taxon>
        <taxon>Pythium</taxon>
    </lineage>
</organism>
<dbReference type="Pfam" id="PF00083">
    <property type="entry name" value="Sugar_tr"/>
    <property type="match status" value="1"/>
</dbReference>
<dbReference type="SUPFAM" id="SSF103473">
    <property type="entry name" value="MFS general substrate transporter"/>
    <property type="match status" value="1"/>
</dbReference>
<evidence type="ECO:0000256" key="8">
    <source>
        <dbReference type="ARBA" id="ARBA00044648"/>
    </source>
</evidence>
<feature type="compositionally biased region" description="Basic and acidic residues" evidence="14">
    <location>
        <begin position="44"/>
        <end position="56"/>
    </location>
</feature>
<reference evidence="17" key="1">
    <citation type="submission" date="2021-12" db="EMBL/GenBank/DDBJ databases">
        <title>Prjna785345.</title>
        <authorList>
            <person name="Rujirawat T."/>
            <person name="Krajaejun T."/>
        </authorList>
    </citation>
    <scope>NUCLEOTIDE SEQUENCE</scope>
    <source>
        <strain evidence="17">Pi057C3</strain>
    </source>
</reference>
<proteinExistence type="predicted"/>
<dbReference type="PANTHER" id="PTHR23503">
    <property type="entry name" value="SOLUTE CARRIER FAMILY 2"/>
    <property type="match status" value="1"/>
</dbReference>
<comment type="catalytic activity">
    <reaction evidence="7">
        <text>D-galactose(in) = D-galactose(out)</text>
        <dbReference type="Rhea" id="RHEA:34915"/>
        <dbReference type="ChEBI" id="CHEBI:4139"/>
    </reaction>
    <physiologicalReaction direction="right-to-left" evidence="7">
        <dbReference type="Rhea" id="RHEA:34917"/>
    </physiologicalReaction>
</comment>
<evidence type="ECO:0000313" key="18">
    <source>
        <dbReference type="Proteomes" id="UP001209570"/>
    </source>
</evidence>
<feature type="transmembrane region" description="Helical" evidence="15">
    <location>
        <begin position="115"/>
        <end position="134"/>
    </location>
</feature>
<keyword evidence="18" id="KW-1185">Reference proteome</keyword>
<evidence type="ECO:0000256" key="6">
    <source>
        <dbReference type="ARBA" id="ARBA00023136"/>
    </source>
</evidence>
<comment type="catalytic activity">
    <reaction evidence="10">
        <text>D-mannose(out) = D-mannose(in)</text>
        <dbReference type="Rhea" id="RHEA:78391"/>
        <dbReference type="ChEBI" id="CHEBI:4208"/>
    </reaction>
    <physiologicalReaction direction="left-to-right" evidence="10">
        <dbReference type="Rhea" id="RHEA:78392"/>
    </physiologicalReaction>
</comment>
<dbReference type="AlphaFoldDB" id="A0AAD5M4Y0"/>
<evidence type="ECO:0000256" key="15">
    <source>
        <dbReference type="SAM" id="Phobius"/>
    </source>
</evidence>
<dbReference type="PRINTS" id="PR00171">
    <property type="entry name" value="SUGRTRNSPORT"/>
</dbReference>
<keyword evidence="3" id="KW-0813">Transport</keyword>
<evidence type="ECO:0000313" key="17">
    <source>
        <dbReference type="EMBL" id="KAJ0394871.1"/>
    </source>
</evidence>
<keyword evidence="6 15" id="KW-0472">Membrane</keyword>
<comment type="subcellular location">
    <subcellularLocation>
        <location evidence="1">Membrane</location>
        <topology evidence="1">Multi-pass membrane protein</topology>
    </subcellularLocation>
</comment>
<dbReference type="InterPro" id="IPR020846">
    <property type="entry name" value="MFS_dom"/>
</dbReference>
<evidence type="ECO:0000256" key="7">
    <source>
        <dbReference type="ARBA" id="ARBA00044637"/>
    </source>
</evidence>
<evidence type="ECO:0000256" key="9">
    <source>
        <dbReference type="ARBA" id="ARBA00044656"/>
    </source>
</evidence>
<evidence type="ECO:0000256" key="2">
    <source>
        <dbReference type="ARBA" id="ARBA00011738"/>
    </source>
</evidence>
<evidence type="ECO:0000256" key="4">
    <source>
        <dbReference type="ARBA" id="ARBA00022692"/>
    </source>
</evidence>
<feature type="region of interest" description="Disordered" evidence="14">
    <location>
        <begin position="269"/>
        <end position="288"/>
    </location>
</feature>
<evidence type="ECO:0000256" key="11">
    <source>
        <dbReference type="ARBA" id="ARBA00044668"/>
    </source>
</evidence>
<comment type="caution">
    <text evidence="17">The sequence shown here is derived from an EMBL/GenBank/DDBJ whole genome shotgun (WGS) entry which is preliminary data.</text>
</comment>
<comment type="catalytic activity">
    <reaction evidence="11">
        <text>D-glucosamine(out) = D-glucosamine(in)</text>
        <dbReference type="Rhea" id="RHEA:78423"/>
        <dbReference type="ChEBI" id="CHEBI:58723"/>
    </reaction>
    <physiologicalReaction direction="left-to-right" evidence="11">
        <dbReference type="Rhea" id="RHEA:78424"/>
    </physiologicalReaction>
</comment>
<dbReference type="InterPro" id="IPR005828">
    <property type="entry name" value="MFS_sugar_transport-like"/>
</dbReference>
<feature type="region of interest" description="Disordered" evidence="14">
    <location>
        <begin position="39"/>
        <end position="64"/>
    </location>
</feature>
<feature type="transmembrane region" description="Helical" evidence="15">
    <location>
        <begin position="146"/>
        <end position="164"/>
    </location>
</feature>
<dbReference type="GO" id="GO:0016020">
    <property type="term" value="C:membrane"/>
    <property type="evidence" value="ECO:0007669"/>
    <property type="project" value="UniProtKB-SubCell"/>
</dbReference>
<dbReference type="InterPro" id="IPR036259">
    <property type="entry name" value="MFS_trans_sf"/>
</dbReference>
<dbReference type="Proteomes" id="UP001209570">
    <property type="component" value="Unassembled WGS sequence"/>
</dbReference>
<accession>A0AAD5M4Y0</accession>
<keyword evidence="4 15" id="KW-0812">Transmembrane</keyword>
<dbReference type="Gene3D" id="1.20.1250.20">
    <property type="entry name" value="MFS general substrate transporter like domains"/>
    <property type="match status" value="1"/>
</dbReference>
<evidence type="ECO:0000256" key="3">
    <source>
        <dbReference type="ARBA" id="ARBA00022448"/>
    </source>
</evidence>
<evidence type="ECO:0000256" key="5">
    <source>
        <dbReference type="ARBA" id="ARBA00022989"/>
    </source>
</evidence>
<comment type="catalytic activity">
    <reaction evidence="8">
        <text>D-glucose(out) = D-glucose(in)</text>
        <dbReference type="Rhea" id="RHEA:60376"/>
        <dbReference type="ChEBI" id="CHEBI:4167"/>
    </reaction>
    <physiologicalReaction direction="left-to-right" evidence="8">
        <dbReference type="Rhea" id="RHEA:60377"/>
    </physiologicalReaction>
</comment>